<proteinExistence type="predicted"/>
<comment type="caution">
    <text evidence="1">The sequence shown here is derived from an EMBL/GenBank/DDBJ whole genome shotgun (WGS) entry which is preliminary data.</text>
</comment>
<protein>
    <submittedName>
        <fullName evidence="1">Uncharacterized protein</fullName>
    </submittedName>
</protein>
<name>A0AAV8YT47_9CUCU</name>
<keyword evidence="2" id="KW-1185">Reference proteome</keyword>
<accession>A0AAV8YT47</accession>
<evidence type="ECO:0000313" key="2">
    <source>
        <dbReference type="Proteomes" id="UP001162156"/>
    </source>
</evidence>
<gene>
    <name evidence="1" type="ORF">NQ314_007002</name>
</gene>
<reference evidence="1" key="1">
    <citation type="journal article" date="2023" name="Insect Mol. Biol.">
        <title>Genome sequencing provides insights into the evolution of gene families encoding plant cell wall-degrading enzymes in longhorned beetles.</title>
        <authorList>
            <person name="Shin N.R."/>
            <person name="Okamura Y."/>
            <person name="Kirsch R."/>
            <person name="Pauchet Y."/>
        </authorList>
    </citation>
    <scope>NUCLEOTIDE SEQUENCE</scope>
    <source>
        <strain evidence="1">RBIC_L_NR</strain>
    </source>
</reference>
<dbReference type="AlphaFoldDB" id="A0AAV8YT47"/>
<organism evidence="1 2">
    <name type="scientific">Rhamnusium bicolor</name>
    <dbReference type="NCBI Taxonomy" id="1586634"/>
    <lineage>
        <taxon>Eukaryota</taxon>
        <taxon>Metazoa</taxon>
        <taxon>Ecdysozoa</taxon>
        <taxon>Arthropoda</taxon>
        <taxon>Hexapoda</taxon>
        <taxon>Insecta</taxon>
        <taxon>Pterygota</taxon>
        <taxon>Neoptera</taxon>
        <taxon>Endopterygota</taxon>
        <taxon>Coleoptera</taxon>
        <taxon>Polyphaga</taxon>
        <taxon>Cucujiformia</taxon>
        <taxon>Chrysomeloidea</taxon>
        <taxon>Cerambycidae</taxon>
        <taxon>Lepturinae</taxon>
        <taxon>Rhagiini</taxon>
        <taxon>Rhamnusium</taxon>
    </lineage>
</organism>
<dbReference type="EMBL" id="JANEYF010001897">
    <property type="protein sequence ID" value="KAJ8954869.1"/>
    <property type="molecule type" value="Genomic_DNA"/>
</dbReference>
<sequence length="61" mass="7251">MCRLCIHYYKSKYTVSELRLTYIVNKQKTKRAKENGLHLSQTITSTQDMTTSYIKHKLLQL</sequence>
<evidence type="ECO:0000313" key="1">
    <source>
        <dbReference type="EMBL" id="KAJ8954869.1"/>
    </source>
</evidence>
<dbReference type="Proteomes" id="UP001162156">
    <property type="component" value="Unassembled WGS sequence"/>
</dbReference>